<comment type="caution">
    <text evidence="1">The sequence shown here is derived from an EMBL/GenBank/DDBJ whole genome shotgun (WGS) entry which is preliminary data.</text>
</comment>
<gene>
    <name evidence="1" type="ORF">L3Q82_017277</name>
</gene>
<organism evidence="1 2">
    <name type="scientific">Scortum barcoo</name>
    <name type="common">barcoo grunter</name>
    <dbReference type="NCBI Taxonomy" id="214431"/>
    <lineage>
        <taxon>Eukaryota</taxon>
        <taxon>Metazoa</taxon>
        <taxon>Chordata</taxon>
        <taxon>Craniata</taxon>
        <taxon>Vertebrata</taxon>
        <taxon>Euteleostomi</taxon>
        <taxon>Actinopterygii</taxon>
        <taxon>Neopterygii</taxon>
        <taxon>Teleostei</taxon>
        <taxon>Neoteleostei</taxon>
        <taxon>Acanthomorphata</taxon>
        <taxon>Eupercaria</taxon>
        <taxon>Centrarchiformes</taxon>
        <taxon>Terapontoidei</taxon>
        <taxon>Terapontidae</taxon>
        <taxon>Scortum</taxon>
    </lineage>
</organism>
<evidence type="ECO:0000313" key="2">
    <source>
        <dbReference type="Proteomes" id="UP000831701"/>
    </source>
</evidence>
<name>A0ACB8VKR2_9TELE</name>
<dbReference type="EMBL" id="CM041550">
    <property type="protein sequence ID" value="KAI3356004.1"/>
    <property type="molecule type" value="Genomic_DNA"/>
</dbReference>
<dbReference type="Proteomes" id="UP000831701">
    <property type="component" value="Chromosome 20"/>
</dbReference>
<reference evidence="1" key="1">
    <citation type="submission" date="2022-04" db="EMBL/GenBank/DDBJ databases">
        <title>Jade perch genome.</title>
        <authorList>
            <person name="Chao B."/>
        </authorList>
    </citation>
    <scope>NUCLEOTIDE SEQUENCE</scope>
    <source>
        <strain evidence="1">CB-2022</strain>
    </source>
</reference>
<keyword evidence="2" id="KW-1185">Reference proteome</keyword>
<proteinExistence type="predicted"/>
<protein>
    <submittedName>
        <fullName evidence="1">Uncharacterized protein</fullName>
    </submittedName>
</protein>
<sequence length="580" mass="65626">MSVGRPWMRKTWLIMTVAVSLAEGSFVRGMKCVIFENRSTTVSTTMLPFDGGRPMMKSSVKCDHSLCGTGSGWSNPTQAYLDALPQAQTEQAVMYSATSLPRPGSSRNWTSGTLTIWSGSGRVTNGRLVLTPPQHHVRQVLICLLENQLYVKMEKCEFHASSVSFLDFIITENQVKMDPEKWGSRAEEAFQRLKKMFTSAPVLTMLDPQLQFIVDLDASNEGKVLQRFWSEERQLSMGLAGDGAVGNTPGALVRLRQRGLWTTLPSIHLANVHSLVNKMDELLLLNRQNTDVLRERRANLSHKLPNYRQYIKCPTRDTNILHHCHTTLKNAYRSVPQAALGLSNHCLVHLIPTYRQKLKSAEPVVKTVRRWTTDAKLELQACFDCIPIGVYVEMYMPTKTFLTYNNKPWFSPKLRQLCQAKEEAYRSGDRILYSQARNTLTKEIRIFNRSLELCEVPSCFKCSTTIPIPKKPITGLNDYRPVALTSVVMKSFERLVLAHLKDITGPLLDPLQFAYWANRRPKKFADDTTVIGLIRDGDESAYGRDVEQLANLELNTLKTVEMTVKWTSEGGPQHCPPFPS</sequence>
<accession>A0ACB8VKR2</accession>
<evidence type="ECO:0000313" key="1">
    <source>
        <dbReference type="EMBL" id="KAI3356004.1"/>
    </source>
</evidence>